<keyword evidence="12" id="KW-1185">Reference proteome</keyword>
<dbReference type="GO" id="GO:0016236">
    <property type="term" value="P:macroautophagy"/>
    <property type="evidence" value="ECO:0007669"/>
    <property type="project" value="UniProtKB-ARBA"/>
</dbReference>
<dbReference type="GO" id="GO:0005776">
    <property type="term" value="C:autophagosome"/>
    <property type="evidence" value="ECO:0007669"/>
    <property type="project" value="UniProtKB-SubCell"/>
</dbReference>
<evidence type="ECO:0000256" key="7">
    <source>
        <dbReference type="ARBA" id="ARBA00023329"/>
    </source>
</evidence>
<dbReference type="PANTHER" id="PTHR28624">
    <property type="entry name" value="COILED-COIL DOMAIN-CONTAINING PROTEIN 51"/>
    <property type="match status" value="1"/>
</dbReference>
<protein>
    <submittedName>
        <fullName evidence="11">Uncharacterized protein</fullName>
    </submittedName>
</protein>
<dbReference type="Proteomes" id="UP000719412">
    <property type="component" value="Unassembled WGS sequence"/>
</dbReference>
<feature type="coiled-coil region" evidence="9">
    <location>
        <begin position="209"/>
        <end position="257"/>
    </location>
</feature>
<evidence type="ECO:0000313" key="12">
    <source>
        <dbReference type="Proteomes" id="UP000719412"/>
    </source>
</evidence>
<reference evidence="11" key="1">
    <citation type="journal article" date="2020" name="J Insects Food Feed">
        <title>The yellow mealworm (Tenebrio molitor) genome: a resource for the emerging insects as food and feed industry.</title>
        <authorList>
            <person name="Eriksson T."/>
            <person name="Andere A."/>
            <person name="Kelstrup H."/>
            <person name="Emery V."/>
            <person name="Picard C."/>
        </authorList>
    </citation>
    <scope>NUCLEOTIDE SEQUENCE</scope>
    <source>
        <strain evidence="11">Stoneville</strain>
        <tissue evidence="11">Whole head</tissue>
    </source>
</reference>
<reference evidence="11" key="2">
    <citation type="submission" date="2021-08" db="EMBL/GenBank/DDBJ databases">
        <authorList>
            <person name="Eriksson T."/>
        </authorList>
    </citation>
    <scope>NUCLEOTIDE SEQUENCE</scope>
    <source>
        <strain evidence="11">Stoneville</strain>
        <tissue evidence="11">Whole head</tissue>
    </source>
</reference>
<keyword evidence="10" id="KW-0812">Transmembrane</keyword>
<evidence type="ECO:0000256" key="1">
    <source>
        <dbReference type="ARBA" id="ARBA00004419"/>
    </source>
</evidence>
<evidence type="ECO:0000256" key="10">
    <source>
        <dbReference type="SAM" id="Phobius"/>
    </source>
</evidence>
<keyword evidence="10" id="KW-1133">Transmembrane helix</keyword>
<keyword evidence="4" id="KW-0072">Autophagy</keyword>
<keyword evidence="7" id="KW-0968">Cytoplasmic vesicle</keyword>
<evidence type="ECO:0000256" key="8">
    <source>
        <dbReference type="ARBA" id="ARBA00037868"/>
    </source>
</evidence>
<proteinExistence type="inferred from homology"/>
<dbReference type="GO" id="GO:0031410">
    <property type="term" value="C:cytoplasmic vesicle"/>
    <property type="evidence" value="ECO:0007669"/>
    <property type="project" value="UniProtKB-KW"/>
</dbReference>
<keyword evidence="6" id="KW-0449">Lipoprotein</keyword>
<dbReference type="Gene3D" id="3.10.20.90">
    <property type="entry name" value="Phosphatidylinositol 3-kinase Catalytic Subunit, Chain A, domain 1"/>
    <property type="match status" value="1"/>
</dbReference>
<dbReference type="GO" id="GO:0012505">
    <property type="term" value="C:endomembrane system"/>
    <property type="evidence" value="ECO:0007669"/>
    <property type="project" value="UniProtKB-SubCell"/>
</dbReference>
<dbReference type="FunFam" id="3.10.20.90:FF:000149">
    <property type="entry name" value="microtubule-associated proteins 1A/1B light chain 3C"/>
    <property type="match status" value="1"/>
</dbReference>
<dbReference type="GO" id="GO:0006950">
    <property type="term" value="P:response to stress"/>
    <property type="evidence" value="ECO:0007669"/>
    <property type="project" value="UniProtKB-ARBA"/>
</dbReference>
<accession>A0A8J6H7D7</accession>
<comment type="similarity">
    <text evidence="2">Belongs to the ATG8 family.</text>
</comment>
<evidence type="ECO:0000256" key="4">
    <source>
        <dbReference type="ARBA" id="ARBA00023006"/>
    </source>
</evidence>
<dbReference type="EMBL" id="JABDTM020028137">
    <property type="protein sequence ID" value="KAH0809445.1"/>
    <property type="molecule type" value="Genomic_DNA"/>
</dbReference>
<evidence type="ECO:0000256" key="9">
    <source>
        <dbReference type="SAM" id="Coils"/>
    </source>
</evidence>
<organism evidence="11 12">
    <name type="scientific">Tenebrio molitor</name>
    <name type="common">Yellow mealworm beetle</name>
    <dbReference type="NCBI Taxonomy" id="7067"/>
    <lineage>
        <taxon>Eukaryota</taxon>
        <taxon>Metazoa</taxon>
        <taxon>Ecdysozoa</taxon>
        <taxon>Arthropoda</taxon>
        <taxon>Hexapoda</taxon>
        <taxon>Insecta</taxon>
        <taxon>Pterygota</taxon>
        <taxon>Neoptera</taxon>
        <taxon>Endopterygota</taxon>
        <taxon>Coleoptera</taxon>
        <taxon>Polyphaga</taxon>
        <taxon>Cucujiformia</taxon>
        <taxon>Tenebrionidae</taxon>
        <taxon>Tenebrio</taxon>
    </lineage>
</organism>
<evidence type="ECO:0000313" key="11">
    <source>
        <dbReference type="EMBL" id="KAH0809445.1"/>
    </source>
</evidence>
<dbReference type="AlphaFoldDB" id="A0A8J6H7D7"/>
<evidence type="ECO:0000256" key="6">
    <source>
        <dbReference type="ARBA" id="ARBA00023288"/>
    </source>
</evidence>
<comment type="subcellular location">
    <subcellularLocation>
        <location evidence="1">Cytoplasmic vesicle</location>
        <location evidence="1">Autophagosome</location>
    </subcellularLocation>
    <subcellularLocation>
        <location evidence="8">Endomembrane system</location>
        <topology evidence="8">Lipid-anchor</topology>
    </subcellularLocation>
</comment>
<evidence type="ECO:0000256" key="5">
    <source>
        <dbReference type="ARBA" id="ARBA00023136"/>
    </source>
</evidence>
<feature type="transmembrane region" description="Helical" evidence="10">
    <location>
        <begin position="410"/>
        <end position="427"/>
    </location>
</feature>
<keyword evidence="9" id="KW-0175">Coiled coil</keyword>
<dbReference type="InterPro" id="IPR037660">
    <property type="entry name" value="CCDC51"/>
</dbReference>
<dbReference type="InterPro" id="IPR029071">
    <property type="entry name" value="Ubiquitin-like_domsf"/>
</dbReference>
<gene>
    <name evidence="11" type="ORF">GEV33_013347</name>
</gene>
<name>A0A8J6H7D7_TENMO</name>
<comment type="caution">
    <text evidence="11">The sequence shown here is derived from an EMBL/GenBank/DDBJ whole genome shotgun (WGS) entry which is preliminary data.</text>
</comment>
<dbReference type="Pfam" id="PF02991">
    <property type="entry name" value="ATG8"/>
    <property type="match status" value="1"/>
</dbReference>
<evidence type="ECO:0000256" key="2">
    <source>
        <dbReference type="ARBA" id="ARBA00007293"/>
    </source>
</evidence>
<keyword evidence="3" id="KW-0963">Cytoplasm</keyword>
<evidence type="ECO:0000256" key="3">
    <source>
        <dbReference type="ARBA" id="ARBA00022490"/>
    </source>
</evidence>
<dbReference type="PANTHER" id="PTHR28624:SF1">
    <property type="entry name" value="MITOCHONDRIAL POTASSIUM CHANNEL"/>
    <property type="match status" value="1"/>
</dbReference>
<dbReference type="InterPro" id="IPR004241">
    <property type="entry name" value="Atg8-like"/>
</dbReference>
<feature type="transmembrane region" description="Helical" evidence="10">
    <location>
        <begin position="318"/>
        <end position="337"/>
    </location>
</feature>
<sequence>MDDSDSSGEVRSEEVLALRNKFPTKIPIIIKRYAKELQLPNLDKCKFLVPQEITMSQFQTIIRNKLQLGPNHALYLLVNNRSMLSLSLTLAEVYSAHAGPDGFLYVTYASQEVVAAVGNTYSVSCHCQINVKSAETWGLQHELLNSRVAMRLSVLRLVSVNGVNQTLGRLRSEAPIYWETLKTVNRDAFHKKIASLNTWYTKLLGLDEVKLYQDRVVALQERLLEAQDKRREVGRALAEIRKKSNQLQDEIHKVKRQEDIEKFLTLMKEETEVLRLEHESARSFQECDQAERDIFTAFTNAVRDSHEKQRAQLEYTKYFGIILSIAGSFFAFCYTTLRKSDLKRFIEESLTRNTVAEPIVETNRSSDNFNNDIISFVKSETGRLTELIHFKQNEVALMIEKENEAKRRQIVYYIGASALLLVIFKLISTN</sequence>
<keyword evidence="5 10" id="KW-0472">Membrane</keyword>
<dbReference type="SUPFAM" id="SSF54236">
    <property type="entry name" value="Ubiquitin-like"/>
    <property type="match status" value="1"/>
</dbReference>